<accession>A0A8J2HG35</accession>
<proteinExistence type="predicted"/>
<feature type="transmembrane region" description="Helical" evidence="1">
    <location>
        <begin position="304"/>
        <end position="324"/>
    </location>
</feature>
<dbReference type="Proteomes" id="UP000786811">
    <property type="component" value="Unassembled WGS sequence"/>
</dbReference>
<keyword evidence="4" id="KW-1185">Reference proteome</keyword>
<dbReference type="PANTHER" id="PTHR16212:SF4">
    <property type="entry name" value="FOCADHESIN"/>
    <property type="match status" value="1"/>
</dbReference>
<dbReference type="SUPFAM" id="SSF48371">
    <property type="entry name" value="ARM repeat"/>
    <property type="match status" value="1"/>
</dbReference>
<name>A0A8J2HG35_COTCN</name>
<dbReference type="GO" id="GO:0060147">
    <property type="term" value="P:regulation of post-transcriptional gene silencing"/>
    <property type="evidence" value="ECO:0007669"/>
    <property type="project" value="InterPro"/>
</dbReference>
<dbReference type="InterPro" id="IPR016024">
    <property type="entry name" value="ARM-type_fold"/>
</dbReference>
<feature type="transmembrane region" description="Helical" evidence="1">
    <location>
        <begin position="269"/>
        <end position="292"/>
    </location>
</feature>
<dbReference type="OrthoDB" id="6354723at2759"/>
<evidence type="ECO:0000313" key="3">
    <source>
        <dbReference type="EMBL" id="CAG5099901.1"/>
    </source>
</evidence>
<organism evidence="3 4">
    <name type="scientific">Cotesia congregata</name>
    <name type="common">Parasitoid wasp</name>
    <name type="synonym">Apanteles congregatus</name>
    <dbReference type="NCBI Taxonomy" id="51543"/>
    <lineage>
        <taxon>Eukaryota</taxon>
        <taxon>Metazoa</taxon>
        <taxon>Ecdysozoa</taxon>
        <taxon>Arthropoda</taxon>
        <taxon>Hexapoda</taxon>
        <taxon>Insecta</taxon>
        <taxon>Pterygota</taxon>
        <taxon>Neoptera</taxon>
        <taxon>Endopterygota</taxon>
        <taxon>Hymenoptera</taxon>
        <taxon>Apocrita</taxon>
        <taxon>Ichneumonoidea</taxon>
        <taxon>Braconidae</taxon>
        <taxon>Microgastrinae</taxon>
        <taxon>Cotesia</taxon>
    </lineage>
</organism>
<evidence type="ECO:0000259" key="2">
    <source>
        <dbReference type="Pfam" id="PF12530"/>
    </source>
</evidence>
<keyword evidence="1" id="KW-0472">Membrane</keyword>
<dbReference type="InterPro" id="IPR022542">
    <property type="entry name" value="FOCAD/RST1_DUF3730"/>
</dbReference>
<dbReference type="EMBL" id="CAJNRD030001122">
    <property type="protein sequence ID" value="CAG5099901.1"/>
    <property type="molecule type" value="Genomic_DNA"/>
</dbReference>
<evidence type="ECO:0000256" key="1">
    <source>
        <dbReference type="SAM" id="Phobius"/>
    </source>
</evidence>
<reference evidence="3" key="1">
    <citation type="submission" date="2021-04" db="EMBL/GenBank/DDBJ databases">
        <authorList>
            <person name="Chebbi M.A.C M."/>
        </authorList>
    </citation>
    <scope>NUCLEOTIDE SEQUENCE</scope>
</reference>
<keyword evidence="1" id="KW-1133">Transmembrane helix</keyword>
<gene>
    <name evidence="3" type="ORF">HICCMSTLAB_LOCUS9291</name>
</gene>
<comment type="caution">
    <text evidence="3">The sequence shown here is derived from an EMBL/GenBank/DDBJ whole genome shotgun (WGS) entry which is preliminary data.</text>
</comment>
<dbReference type="InterPro" id="IPR045163">
    <property type="entry name" value="Focadhesin/RST1"/>
</dbReference>
<sequence>MDEIEYKLSSNNSILITHIPELKSLFTKCKSENAIVSLVSCHAVVALAESGLIEVSETLSKLSAMLGETKNYSAVTSAICSLLTLILKSHSGNYECPFSIQAPQHPLITVLNEKADSWRSVLGDIKSMLHDCKPKAVRNQVELLRPVFVYIIANPTNSSLENCRQQAWSLLIRTPDALELQLEIIQWLRTINLSSCITTNNLILEFTELAVTKKNVKLFSALTPLVMALALDLLKHNCDPRSNIVMIESILECTGTEDINQFNFMHESLISSVILSILSEMLVITPVIYLYDLIKIAASIVNKLGCNEIVAYSLLGSILPWMAYATPLSSEALEIADNLITTITTKTFTRNKYPENIYNDNLYNYLSHSSRYVQFYTNLCVHIESCVNLNTCLDKLSNISKEFLYNYKLILGGIFLSSKSTETILKAINLLVRIAKENNSYAGHVLSMLLYKLSKSKEIEVTKKLLYILPELAVSKENVPIIIQTLQTFLAADKPLKYVGVNLFLKAWMVEPRCHRYLMTGLIDMSSNDKSMQANITCAKAMVFICENRPEHGAELVPLLSQILNRCGDIDGSAASALALRGISALCDAGIADICSTWRVLAPKMNKEDRSIVIKSLCDFFATVPTNSPYPEDQFEELVDESLTKLWELTSFETTRNLEIIEAAFKALSAYTISQIKISVLPEVFLKDLPASKVNSEEPKIEMAFTYVPSTCWITMLETIHEPALSLAGNLIIKFITDELYGFKTGIYMWAMGEPINFKYLPEKSPVRAIGEYLRRFSTENLNTEKKKIMMECLRIFSYKYPKPLPPIKWELFTKAINVSPESWTAGITLACHQAAVSPSAKEFLSKYLTKMTEKCDNSDVTITSKEFKECWHLCTHLDDISRGVTSGVLAPFLDVTLNCIIDKAMVNDETAVDMFDHLMGFYSKTLKDDLVHFDNKTLIFGILEKLFDKIDVDSKIFEAYTKALLEMTAEKIERITLPNVWEEITNDKLKKAIIIRAGLVLKRDNEIPLSWMNEIIRVSSSEPGVQKCLLSNMKKIQSKLLTEKSNATWSWDLMCRIQATIVNSHDNYSLETTTSLCDILFVTIIVLACDDCFIENYESLITSHDIRIQLFPHAMATIILMPFWKDITQQIMEWLNFMRNSTLPTSYKIVFHNTLVSLKEQRHLNDLWPKYLSVKSPIQL</sequence>
<keyword evidence="1" id="KW-0812">Transmembrane</keyword>
<protein>
    <submittedName>
        <fullName evidence="3">Similar to Focad: Focadhesin (Mus musculus)</fullName>
    </submittedName>
</protein>
<evidence type="ECO:0000313" key="4">
    <source>
        <dbReference type="Proteomes" id="UP000786811"/>
    </source>
</evidence>
<dbReference type="Pfam" id="PF12530">
    <property type="entry name" value="DUF3730"/>
    <property type="match status" value="1"/>
</dbReference>
<dbReference type="PANTHER" id="PTHR16212">
    <property type="entry name" value="FOCADHESIN FAMILY MEMBER"/>
    <property type="match status" value="1"/>
</dbReference>
<feature type="domain" description="DUF3730" evidence="2">
    <location>
        <begin position="446"/>
        <end position="668"/>
    </location>
</feature>
<dbReference type="AlphaFoldDB" id="A0A8J2HG35"/>